<dbReference type="AlphaFoldDB" id="X0US98"/>
<reference evidence="1" key="1">
    <citation type="journal article" date="2014" name="Front. Microbiol.">
        <title>High frequency of phylogenetically diverse reductive dehalogenase-homologous genes in deep subseafloor sedimentary metagenomes.</title>
        <authorList>
            <person name="Kawai M."/>
            <person name="Futagami T."/>
            <person name="Toyoda A."/>
            <person name="Takaki Y."/>
            <person name="Nishi S."/>
            <person name="Hori S."/>
            <person name="Arai W."/>
            <person name="Tsubouchi T."/>
            <person name="Morono Y."/>
            <person name="Uchiyama I."/>
            <person name="Ito T."/>
            <person name="Fujiyama A."/>
            <person name="Inagaki F."/>
            <person name="Takami H."/>
        </authorList>
    </citation>
    <scope>NUCLEOTIDE SEQUENCE</scope>
    <source>
        <strain evidence="1">Expedition CK06-06</strain>
    </source>
</reference>
<organism evidence="1">
    <name type="scientific">marine sediment metagenome</name>
    <dbReference type="NCBI Taxonomy" id="412755"/>
    <lineage>
        <taxon>unclassified sequences</taxon>
        <taxon>metagenomes</taxon>
        <taxon>ecological metagenomes</taxon>
    </lineage>
</organism>
<accession>X0US98</accession>
<protein>
    <submittedName>
        <fullName evidence="1">Uncharacterized protein</fullName>
    </submittedName>
</protein>
<gene>
    <name evidence="1" type="ORF">S01H1_27629</name>
</gene>
<sequence length="151" mass="17015">MRSERDWDEDETVYVSTAPGPVWAIRFKVLDLAVGRVQVAAECAEPVVLDYFKGLLEAIGETYPGARETINSYLVPEQETDGGDDKPRVPKRGKDLRRWKNTWRVLKTKEAQLGSYEKISKWLEKMHRPLAVSPDTVADIIRAGDAGLLDS</sequence>
<comment type="caution">
    <text evidence="1">The sequence shown here is derived from an EMBL/GenBank/DDBJ whole genome shotgun (WGS) entry which is preliminary data.</text>
</comment>
<proteinExistence type="predicted"/>
<evidence type="ECO:0000313" key="1">
    <source>
        <dbReference type="EMBL" id="GAF91345.1"/>
    </source>
</evidence>
<dbReference type="EMBL" id="BARS01016842">
    <property type="protein sequence ID" value="GAF91345.1"/>
    <property type="molecule type" value="Genomic_DNA"/>
</dbReference>
<name>X0US98_9ZZZZ</name>